<evidence type="ECO:0000256" key="1">
    <source>
        <dbReference type="SAM" id="Phobius"/>
    </source>
</evidence>
<dbReference type="PANTHER" id="PTHR43129:SF1">
    <property type="entry name" value="FOSMIDOMYCIN RESISTANCE PROTEIN"/>
    <property type="match status" value="1"/>
</dbReference>
<comment type="caution">
    <text evidence="2">The sequence shown here is derived from an EMBL/GenBank/DDBJ whole genome shotgun (WGS) entry which is preliminary data.</text>
</comment>
<dbReference type="PANTHER" id="PTHR43129">
    <property type="entry name" value="FOSMIDOMYCIN RESISTANCE PROTEIN"/>
    <property type="match status" value="1"/>
</dbReference>
<dbReference type="Pfam" id="PF07690">
    <property type="entry name" value="MFS_1"/>
    <property type="match status" value="1"/>
</dbReference>
<feature type="transmembrane region" description="Helical" evidence="1">
    <location>
        <begin position="252"/>
        <end position="273"/>
    </location>
</feature>
<feature type="transmembrane region" description="Helical" evidence="1">
    <location>
        <begin position="336"/>
        <end position="355"/>
    </location>
</feature>
<evidence type="ECO:0000313" key="2">
    <source>
        <dbReference type="EMBL" id="GAA1714680.1"/>
    </source>
</evidence>
<dbReference type="InterPro" id="IPR011701">
    <property type="entry name" value="MFS"/>
</dbReference>
<evidence type="ECO:0000313" key="3">
    <source>
        <dbReference type="Proteomes" id="UP001500618"/>
    </source>
</evidence>
<dbReference type="CDD" id="cd17478">
    <property type="entry name" value="MFS_FsR"/>
    <property type="match status" value="1"/>
</dbReference>
<protein>
    <submittedName>
        <fullName evidence="2">MFS transporter</fullName>
    </submittedName>
</protein>
<reference evidence="2 3" key="1">
    <citation type="journal article" date="2019" name="Int. J. Syst. Evol. Microbiol.">
        <title>The Global Catalogue of Microorganisms (GCM) 10K type strain sequencing project: providing services to taxonomists for standard genome sequencing and annotation.</title>
        <authorList>
            <consortium name="The Broad Institute Genomics Platform"/>
            <consortium name="The Broad Institute Genome Sequencing Center for Infectious Disease"/>
            <person name="Wu L."/>
            <person name="Ma J."/>
        </authorList>
    </citation>
    <scope>NUCLEOTIDE SEQUENCE [LARGE SCALE GENOMIC DNA]</scope>
    <source>
        <strain evidence="2 3">JCM 14718</strain>
    </source>
</reference>
<keyword evidence="1" id="KW-1133">Transmembrane helix</keyword>
<feature type="transmembrane region" description="Helical" evidence="1">
    <location>
        <begin position="106"/>
        <end position="123"/>
    </location>
</feature>
<organism evidence="2 3">
    <name type="scientific">Fodinicola feengrottensis</name>
    <dbReference type="NCBI Taxonomy" id="435914"/>
    <lineage>
        <taxon>Bacteria</taxon>
        <taxon>Bacillati</taxon>
        <taxon>Actinomycetota</taxon>
        <taxon>Actinomycetes</taxon>
        <taxon>Mycobacteriales</taxon>
        <taxon>Fodinicola</taxon>
    </lineage>
</organism>
<keyword evidence="1" id="KW-0812">Transmembrane</keyword>
<feature type="transmembrane region" description="Helical" evidence="1">
    <location>
        <begin position="285"/>
        <end position="316"/>
    </location>
</feature>
<dbReference type="InterPro" id="IPR036259">
    <property type="entry name" value="MFS_trans_sf"/>
</dbReference>
<dbReference type="EMBL" id="BAAANY010000039">
    <property type="protein sequence ID" value="GAA1714680.1"/>
    <property type="molecule type" value="Genomic_DNA"/>
</dbReference>
<feature type="transmembrane region" description="Helical" evidence="1">
    <location>
        <begin position="50"/>
        <end position="69"/>
    </location>
</feature>
<proteinExistence type="predicted"/>
<keyword evidence="3" id="KW-1185">Reference proteome</keyword>
<feature type="transmembrane region" description="Helical" evidence="1">
    <location>
        <begin position="170"/>
        <end position="190"/>
    </location>
</feature>
<keyword evidence="1" id="KW-0472">Membrane</keyword>
<feature type="transmembrane region" description="Helical" evidence="1">
    <location>
        <begin position="144"/>
        <end position="164"/>
    </location>
</feature>
<feature type="transmembrane region" description="Helical" evidence="1">
    <location>
        <begin position="81"/>
        <end position="100"/>
    </location>
</feature>
<accession>A0ABN2IZ60</accession>
<sequence>MTIATQAQTRYRGKADRPAVALMAVGHAVDDLYQGAVPALIPFFVAAHHWSYAAASGITLAATLLSSVIQPVFGVLVDRWALSWLVPAGMSVAGLGVGLSGLSANYWVTWLAIALSGLGVAAYHPGAARLARAASRGGHTGMSWFSLGGNVGFALAPVLVAPLLETYGVTATLPLLVPALVFAAVSTVLIRRLGSAGTTSGPREVPATDDWPNFGKLTFVLVVRSIQTFGLGTFLALYVQRRVGVGVAAGDAALTLFYGVGACGTLLGGWLAGRWGRMRTVRIGYALSIPGAVGMAVASGPLLYVFIAITALALYVPFSLHVTLGQDYLPNRIGTASGVTLGLAVSVGGLAVPLLGKLADATNLQVAVAVLAVLPILAFAVTLRLSEPR</sequence>
<dbReference type="Gene3D" id="1.20.1250.20">
    <property type="entry name" value="MFS general substrate transporter like domains"/>
    <property type="match status" value="2"/>
</dbReference>
<feature type="transmembrane region" description="Helical" evidence="1">
    <location>
        <begin position="217"/>
        <end position="240"/>
    </location>
</feature>
<dbReference type="Proteomes" id="UP001500618">
    <property type="component" value="Unassembled WGS sequence"/>
</dbReference>
<dbReference type="SUPFAM" id="SSF103473">
    <property type="entry name" value="MFS general substrate transporter"/>
    <property type="match status" value="1"/>
</dbReference>
<gene>
    <name evidence="2" type="ORF">GCM10009765_74520</name>
</gene>
<feature type="transmembrane region" description="Helical" evidence="1">
    <location>
        <begin position="367"/>
        <end position="386"/>
    </location>
</feature>
<dbReference type="RefSeq" id="WP_163571266.1">
    <property type="nucleotide sequence ID" value="NZ_BAAANY010000039.1"/>
</dbReference>
<name>A0ABN2IZ60_9ACTN</name>